<dbReference type="HOGENOM" id="CLU_2161792_0_0_1"/>
<dbReference type="Gramene" id="ERN16524">
    <property type="protein sequence ID" value="ERN16524"/>
    <property type="gene ID" value="AMTR_s00031p00106900"/>
</dbReference>
<proteinExistence type="predicted"/>
<protein>
    <submittedName>
        <fullName evidence="1">Uncharacterized protein</fullName>
    </submittedName>
</protein>
<keyword evidence="2" id="KW-1185">Reference proteome</keyword>
<organism evidence="1 2">
    <name type="scientific">Amborella trichopoda</name>
    <dbReference type="NCBI Taxonomy" id="13333"/>
    <lineage>
        <taxon>Eukaryota</taxon>
        <taxon>Viridiplantae</taxon>
        <taxon>Streptophyta</taxon>
        <taxon>Embryophyta</taxon>
        <taxon>Tracheophyta</taxon>
        <taxon>Spermatophyta</taxon>
        <taxon>Magnoliopsida</taxon>
        <taxon>Amborellales</taxon>
        <taxon>Amborellaceae</taxon>
        <taxon>Amborella</taxon>
    </lineage>
</organism>
<reference evidence="2" key="1">
    <citation type="journal article" date="2013" name="Science">
        <title>The Amborella genome and the evolution of flowering plants.</title>
        <authorList>
            <consortium name="Amborella Genome Project"/>
        </authorList>
    </citation>
    <scope>NUCLEOTIDE SEQUENCE [LARGE SCALE GENOMIC DNA]</scope>
</reference>
<name>U5D296_AMBTC</name>
<gene>
    <name evidence="1" type="ORF">AMTR_s00031p00106900</name>
</gene>
<sequence length="111" mass="12554">MEGTSVERGLQRFPDDCGSFVGTVGVFLVGCRFPTKLKSLLGEWPKDRRQLKGCRAIEGSQSNRKVTQAKGHQAAEASCGNTWWACTFEETHSLNLRARWLIMRDHKCVRQ</sequence>
<dbReference type="EMBL" id="KI392442">
    <property type="protein sequence ID" value="ERN16524.1"/>
    <property type="molecule type" value="Genomic_DNA"/>
</dbReference>
<dbReference type="Proteomes" id="UP000017836">
    <property type="component" value="Unassembled WGS sequence"/>
</dbReference>
<accession>U5D296</accession>
<evidence type="ECO:0000313" key="2">
    <source>
        <dbReference type="Proteomes" id="UP000017836"/>
    </source>
</evidence>
<evidence type="ECO:0000313" key="1">
    <source>
        <dbReference type="EMBL" id="ERN16524.1"/>
    </source>
</evidence>
<dbReference type="AlphaFoldDB" id="U5D296"/>